<feature type="transmembrane region" description="Helical" evidence="1">
    <location>
        <begin position="29"/>
        <end position="52"/>
    </location>
</feature>
<proteinExistence type="predicted"/>
<name>A0A8T3CGH7_9TELE</name>
<evidence type="ECO:0008006" key="4">
    <source>
        <dbReference type="Google" id="ProtNLM"/>
    </source>
</evidence>
<keyword evidence="1" id="KW-0472">Membrane</keyword>
<dbReference type="AlphaFoldDB" id="A0A8T3CGH7"/>
<evidence type="ECO:0000313" key="2">
    <source>
        <dbReference type="EMBL" id="KAI1884163.1"/>
    </source>
</evidence>
<keyword evidence="1" id="KW-0812">Transmembrane</keyword>
<sequence>MLRFCSSLSACHRFCSATAVVQNMALDVFPFLEIFMPLVTFGIAILCCTSLCKACHRYQEEQLDRIDRPSIFVIPIPAEDHFHQPPRYSATEFHATPPPYAEVEMKPELFPYPEGLPPAYTEVAIPLPPTVPPPPTPPPLPRSMQLRRISYA</sequence>
<accession>A0A8T3CGH7</accession>
<protein>
    <recommendedName>
        <fullName evidence="4">Transmembrane protein 92</fullName>
    </recommendedName>
</protein>
<dbReference type="Proteomes" id="UP000829720">
    <property type="component" value="Unassembled WGS sequence"/>
</dbReference>
<dbReference type="OrthoDB" id="8936510at2759"/>
<evidence type="ECO:0000256" key="1">
    <source>
        <dbReference type="SAM" id="Phobius"/>
    </source>
</evidence>
<reference evidence="2" key="1">
    <citation type="submission" date="2021-01" db="EMBL/GenBank/DDBJ databases">
        <authorList>
            <person name="Zahm M."/>
            <person name="Roques C."/>
            <person name="Cabau C."/>
            <person name="Klopp C."/>
            <person name="Donnadieu C."/>
            <person name="Jouanno E."/>
            <person name="Lampietro C."/>
            <person name="Louis A."/>
            <person name="Herpin A."/>
            <person name="Echchiki A."/>
            <person name="Berthelot C."/>
            <person name="Parey E."/>
            <person name="Roest-Crollius H."/>
            <person name="Braasch I."/>
            <person name="Postlethwait J."/>
            <person name="Bobe J."/>
            <person name="Montfort J."/>
            <person name="Bouchez O."/>
            <person name="Begum T."/>
            <person name="Mejri S."/>
            <person name="Adams A."/>
            <person name="Chen W.-J."/>
            <person name="Guiguen Y."/>
        </authorList>
    </citation>
    <scope>NUCLEOTIDE SEQUENCE</scope>
    <source>
        <tissue evidence="2">Blood</tissue>
    </source>
</reference>
<keyword evidence="3" id="KW-1185">Reference proteome</keyword>
<gene>
    <name evidence="2" type="ORF">AGOR_G00223610</name>
</gene>
<keyword evidence="1" id="KW-1133">Transmembrane helix</keyword>
<dbReference type="EMBL" id="JAERUA010000022">
    <property type="protein sequence ID" value="KAI1884163.1"/>
    <property type="molecule type" value="Genomic_DNA"/>
</dbReference>
<evidence type="ECO:0000313" key="3">
    <source>
        <dbReference type="Proteomes" id="UP000829720"/>
    </source>
</evidence>
<organism evidence="2 3">
    <name type="scientific">Albula goreensis</name>
    <dbReference type="NCBI Taxonomy" id="1534307"/>
    <lineage>
        <taxon>Eukaryota</taxon>
        <taxon>Metazoa</taxon>
        <taxon>Chordata</taxon>
        <taxon>Craniata</taxon>
        <taxon>Vertebrata</taxon>
        <taxon>Euteleostomi</taxon>
        <taxon>Actinopterygii</taxon>
        <taxon>Neopterygii</taxon>
        <taxon>Teleostei</taxon>
        <taxon>Albuliformes</taxon>
        <taxon>Albulidae</taxon>
        <taxon>Albula</taxon>
    </lineage>
</organism>
<comment type="caution">
    <text evidence="2">The sequence shown here is derived from an EMBL/GenBank/DDBJ whole genome shotgun (WGS) entry which is preliminary data.</text>
</comment>